<proteinExistence type="predicted"/>
<evidence type="ECO:0000313" key="2">
    <source>
        <dbReference type="Proteomes" id="UP000793456"/>
    </source>
</evidence>
<evidence type="ECO:0000313" key="1">
    <source>
        <dbReference type="EMBL" id="TMS07601.1"/>
    </source>
</evidence>
<dbReference type="EMBL" id="CM011691">
    <property type="protein sequence ID" value="TMS07601.1"/>
    <property type="molecule type" value="Genomic_DNA"/>
</dbReference>
<gene>
    <name evidence="1" type="ORF">E3U43_011694</name>
</gene>
<comment type="caution">
    <text evidence="1">The sequence shown here is derived from an EMBL/GenBank/DDBJ whole genome shotgun (WGS) entry which is preliminary data.</text>
</comment>
<keyword evidence="2" id="KW-1185">Reference proteome</keyword>
<protein>
    <submittedName>
        <fullName evidence="1">Uncharacterized protein</fullName>
    </submittedName>
</protein>
<reference evidence="1" key="1">
    <citation type="submission" date="2018-11" db="EMBL/GenBank/DDBJ databases">
        <title>The sequence and de novo assembly of Larimichthys crocea genome using PacBio and Hi-C technologies.</title>
        <authorList>
            <person name="Xu P."/>
            <person name="Chen B."/>
            <person name="Zhou Z."/>
            <person name="Ke Q."/>
            <person name="Wu Y."/>
            <person name="Bai H."/>
            <person name="Pu F."/>
        </authorList>
    </citation>
    <scope>NUCLEOTIDE SEQUENCE</scope>
    <source>
        <tissue evidence="1">Muscle</tissue>
    </source>
</reference>
<sequence length="652" mass="74200">MALGMVELGARGASLEEIRQVVGFSHLLPGVEFSLLQNLTAALSDDDSHYVIRFANSLFLQEGVTFNPEFLHLARKYFQADVETVDFSESAAVAEQINSWVENHTESKIRELLSAEDFTSATRLTLVNAVYFRGSWKNQFRPENTRTFSFSKDDGSEVQTLMMYQQGDFYYGEFSDGSQEAGGVYQVLEMPYEGEDMSMMIVLPRQEVPLASLEPIIKAPLLEEFKVEQKIDLKSTLQDLGIKNIFTSNADLSAMTDGKDLYIEKAVQKAYLEVTEEGAEGAVGSGMIALTRTLVLYPQVMADHPFFFVIRNRRTDNIHNDKNKEAFSQSVLTTAAGLSIQYKIQKWKVQLQLYRAKPSRLQGVKESQENFSQDDWDMSESSSGVNTLSGSFPKSHSSQYSDLGVARTPLSVEQSSDSGLVSTPLPSSRFRFVSWHRLEQCDVRGDQLTCPRVREGPSEEELFQRQGDDICLERGRRRRRREEEGQRWEERLQENWENCLELNLSYQDLGDPFQQENFLRILRRLIRVEKLQLVDNSLTNLSSVRLPRCRMLNLQRNHLVCLRQLPKLPVVEHLCLSENAISSLGGLGALGNSPLRSLNLTRNPVTFTQDYRARVFHCLPKLEVLDGIPKLPEDSELTRPQFPETTRMCNIL</sequence>
<dbReference type="Proteomes" id="UP000793456">
    <property type="component" value="Chromosome XVIII"/>
</dbReference>
<name>A0ACD3QK51_LARCR</name>
<organism evidence="1 2">
    <name type="scientific">Larimichthys crocea</name>
    <name type="common">Large yellow croaker</name>
    <name type="synonym">Pseudosciaena crocea</name>
    <dbReference type="NCBI Taxonomy" id="215358"/>
    <lineage>
        <taxon>Eukaryota</taxon>
        <taxon>Metazoa</taxon>
        <taxon>Chordata</taxon>
        <taxon>Craniata</taxon>
        <taxon>Vertebrata</taxon>
        <taxon>Euteleostomi</taxon>
        <taxon>Actinopterygii</taxon>
        <taxon>Neopterygii</taxon>
        <taxon>Teleostei</taxon>
        <taxon>Neoteleostei</taxon>
        <taxon>Acanthomorphata</taxon>
        <taxon>Eupercaria</taxon>
        <taxon>Sciaenidae</taxon>
        <taxon>Larimichthys</taxon>
    </lineage>
</organism>
<accession>A0ACD3QK51</accession>